<gene>
    <name evidence="1" type="ORF">AGERDE_LOCUS12125</name>
</gene>
<protein>
    <submittedName>
        <fullName evidence="1">4073_t:CDS:1</fullName>
    </submittedName>
</protein>
<feature type="non-terminal residue" evidence="1">
    <location>
        <position position="1"/>
    </location>
</feature>
<dbReference type="EMBL" id="CAJVPL010007156">
    <property type="protein sequence ID" value="CAG8668015.1"/>
    <property type="molecule type" value="Genomic_DNA"/>
</dbReference>
<organism evidence="1 2">
    <name type="scientific">Ambispora gerdemannii</name>
    <dbReference type="NCBI Taxonomy" id="144530"/>
    <lineage>
        <taxon>Eukaryota</taxon>
        <taxon>Fungi</taxon>
        <taxon>Fungi incertae sedis</taxon>
        <taxon>Mucoromycota</taxon>
        <taxon>Glomeromycotina</taxon>
        <taxon>Glomeromycetes</taxon>
        <taxon>Archaeosporales</taxon>
        <taxon>Ambisporaceae</taxon>
        <taxon>Ambispora</taxon>
    </lineage>
</organism>
<dbReference type="Proteomes" id="UP000789831">
    <property type="component" value="Unassembled WGS sequence"/>
</dbReference>
<dbReference type="OrthoDB" id="2414061at2759"/>
<evidence type="ECO:0000313" key="2">
    <source>
        <dbReference type="Proteomes" id="UP000789831"/>
    </source>
</evidence>
<comment type="caution">
    <text evidence="1">The sequence shown here is derived from an EMBL/GenBank/DDBJ whole genome shotgun (WGS) entry which is preliminary data.</text>
</comment>
<proteinExistence type="predicted"/>
<dbReference type="AlphaFoldDB" id="A0A9N9EC10"/>
<sequence length="59" mass="7120">FNEKVEVIDLRKTELQKLEHELDQLIQQLSITKPLSAHEIISIDDDFEQEEKLWMWIRG</sequence>
<reference evidence="1" key="1">
    <citation type="submission" date="2021-06" db="EMBL/GenBank/DDBJ databases">
        <authorList>
            <person name="Kallberg Y."/>
            <person name="Tangrot J."/>
            <person name="Rosling A."/>
        </authorList>
    </citation>
    <scope>NUCLEOTIDE SEQUENCE</scope>
    <source>
        <strain evidence="1">MT106</strain>
    </source>
</reference>
<name>A0A9N9EC10_9GLOM</name>
<keyword evidence="2" id="KW-1185">Reference proteome</keyword>
<evidence type="ECO:0000313" key="1">
    <source>
        <dbReference type="EMBL" id="CAG8668015.1"/>
    </source>
</evidence>
<accession>A0A9N9EC10</accession>